<dbReference type="EMBL" id="FQVN01000002">
    <property type="protein sequence ID" value="SHF14541.1"/>
    <property type="molecule type" value="Genomic_DNA"/>
</dbReference>
<protein>
    <submittedName>
        <fullName evidence="1">Uncharacterized protein</fullName>
    </submittedName>
</protein>
<accession>A0A1M4Z945</accession>
<evidence type="ECO:0000313" key="1">
    <source>
        <dbReference type="EMBL" id="SHF14541.1"/>
    </source>
</evidence>
<dbReference type="RefSeq" id="WP_143174034.1">
    <property type="nucleotide sequence ID" value="NZ_FQVN01000002.1"/>
</dbReference>
<name>A0A1M4Z945_STRHI</name>
<gene>
    <name evidence="1" type="ORF">SAMN05444320_102649</name>
</gene>
<organism evidence="1 2">
    <name type="scientific">Streptoalloteichus hindustanus</name>
    <dbReference type="NCBI Taxonomy" id="2017"/>
    <lineage>
        <taxon>Bacteria</taxon>
        <taxon>Bacillati</taxon>
        <taxon>Actinomycetota</taxon>
        <taxon>Actinomycetes</taxon>
        <taxon>Pseudonocardiales</taxon>
        <taxon>Pseudonocardiaceae</taxon>
        <taxon>Streptoalloteichus</taxon>
    </lineage>
</organism>
<dbReference type="AlphaFoldDB" id="A0A1M4Z945"/>
<dbReference type="Proteomes" id="UP000184501">
    <property type="component" value="Unassembled WGS sequence"/>
</dbReference>
<proteinExistence type="predicted"/>
<sequence>MIWCQHSDCWRWICVPTYLGRGPEGARRVARSFGWHCDEQREYDVCPLHLADGPPEARVRRPSWFARLRRRPR</sequence>
<reference evidence="1 2" key="1">
    <citation type="submission" date="2016-11" db="EMBL/GenBank/DDBJ databases">
        <authorList>
            <person name="Jaros S."/>
            <person name="Januszkiewicz K."/>
            <person name="Wedrychowicz H."/>
        </authorList>
    </citation>
    <scope>NUCLEOTIDE SEQUENCE [LARGE SCALE GENOMIC DNA]</scope>
    <source>
        <strain evidence="1 2">DSM 44523</strain>
    </source>
</reference>
<keyword evidence="2" id="KW-1185">Reference proteome</keyword>
<evidence type="ECO:0000313" key="2">
    <source>
        <dbReference type="Proteomes" id="UP000184501"/>
    </source>
</evidence>